<comment type="similarity">
    <text evidence="1">Belongs to the short-chain dehydrogenases/reductases (SDR) family.</text>
</comment>
<dbReference type="PANTHER" id="PTHR43477">
    <property type="entry name" value="DIHYDROANTICAPSIN 7-DEHYDROGENASE"/>
    <property type="match status" value="1"/>
</dbReference>
<evidence type="ECO:0000313" key="3">
    <source>
        <dbReference type="EMBL" id="TKS55778.1"/>
    </source>
</evidence>
<dbReference type="OrthoDB" id="9803333at2"/>
<evidence type="ECO:0000256" key="1">
    <source>
        <dbReference type="ARBA" id="ARBA00006484"/>
    </source>
</evidence>
<accession>A0A4U5TQW5</accession>
<dbReference type="GO" id="GO:0016491">
    <property type="term" value="F:oxidoreductase activity"/>
    <property type="evidence" value="ECO:0007669"/>
    <property type="project" value="UniProtKB-KW"/>
</dbReference>
<gene>
    <name evidence="3" type="ORF">FCN74_10795</name>
</gene>
<sequence>MVNIKNQWAIIIGGSQGLGLATAKQLASDGFHLLILHRDFRNDIPQIQSTFKSIEQQHGVQVLSFNKDALKDDTIRDIFDKISNAQLDIKILVHSLAKGNLNLLTGENALKSVDYKHTIYAMGINFYEWSKALIDSKRYLPETKLLAFTSEGNQKASKGYGAVSAAKVTLEAIMRQMALEFAPLGITSNCIQAGVTLTRSFEKIPNADKILDHTKNRNPFKRITKPEDVAKAVSLLVDDRANWINGCVIPVDGGEHIC</sequence>
<dbReference type="PANTHER" id="PTHR43477:SF1">
    <property type="entry name" value="DIHYDROANTICAPSIN 7-DEHYDROGENASE"/>
    <property type="match status" value="1"/>
</dbReference>
<dbReference type="RefSeq" id="WP_138932606.1">
    <property type="nucleotide sequence ID" value="NZ_SWMU01000004.1"/>
</dbReference>
<keyword evidence="4" id="KW-1185">Reference proteome</keyword>
<name>A0A4U5TQW5_9FLAO</name>
<evidence type="ECO:0000313" key="4">
    <source>
        <dbReference type="Proteomes" id="UP000306552"/>
    </source>
</evidence>
<dbReference type="Pfam" id="PF13561">
    <property type="entry name" value="adh_short_C2"/>
    <property type="match status" value="1"/>
</dbReference>
<dbReference type="Proteomes" id="UP000306552">
    <property type="component" value="Unassembled WGS sequence"/>
</dbReference>
<dbReference type="AlphaFoldDB" id="A0A4U5TQW5"/>
<comment type="caution">
    <text evidence="3">The sequence shown here is derived from an EMBL/GenBank/DDBJ whole genome shotgun (WGS) entry which is preliminary data.</text>
</comment>
<dbReference type="Gene3D" id="3.40.50.720">
    <property type="entry name" value="NAD(P)-binding Rossmann-like Domain"/>
    <property type="match status" value="2"/>
</dbReference>
<dbReference type="EMBL" id="SWMU01000004">
    <property type="protein sequence ID" value="TKS55778.1"/>
    <property type="molecule type" value="Genomic_DNA"/>
</dbReference>
<dbReference type="InterPro" id="IPR036291">
    <property type="entry name" value="NAD(P)-bd_dom_sf"/>
</dbReference>
<dbReference type="InterPro" id="IPR002347">
    <property type="entry name" value="SDR_fam"/>
</dbReference>
<keyword evidence="2" id="KW-0560">Oxidoreductase</keyword>
<evidence type="ECO:0000256" key="2">
    <source>
        <dbReference type="ARBA" id="ARBA00023002"/>
    </source>
</evidence>
<protein>
    <submittedName>
        <fullName evidence="3">SDR family oxidoreductase</fullName>
    </submittedName>
</protein>
<proteinExistence type="inferred from homology"/>
<organism evidence="3 4">
    <name type="scientific">Mesohalobacter halotolerans</name>
    <dbReference type="NCBI Taxonomy" id="1883405"/>
    <lineage>
        <taxon>Bacteria</taxon>
        <taxon>Pseudomonadati</taxon>
        <taxon>Bacteroidota</taxon>
        <taxon>Flavobacteriia</taxon>
        <taxon>Flavobacteriales</taxon>
        <taxon>Flavobacteriaceae</taxon>
        <taxon>Mesohalobacter</taxon>
    </lineage>
</organism>
<reference evidence="3 4" key="1">
    <citation type="submission" date="2019-04" db="EMBL/GenBank/DDBJ databases">
        <title>Psychroflexus halotolerans sp. nov., isolated from a marine solar saltern.</title>
        <authorList>
            <person name="Feng X."/>
        </authorList>
    </citation>
    <scope>NUCLEOTIDE SEQUENCE [LARGE SCALE GENOMIC DNA]</scope>
    <source>
        <strain evidence="3 4">WDS2C27</strain>
    </source>
</reference>
<dbReference type="InterPro" id="IPR051122">
    <property type="entry name" value="SDR_DHRS6-like"/>
</dbReference>
<dbReference type="SUPFAM" id="SSF51735">
    <property type="entry name" value="NAD(P)-binding Rossmann-fold domains"/>
    <property type="match status" value="1"/>
</dbReference>
<dbReference type="PRINTS" id="PR00081">
    <property type="entry name" value="GDHRDH"/>
</dbReference>